<evidence type="ECO:0000256" key="1">
    <source>
        <dbReference type="ARBA" id="ARBA00007623"/>
    </source>
</evidence>
<keyword evidence="2 8" id="KW-0645">Protease</keyword>
<name>A0A1Y3EI74_9BILA</name>
<dbReference type="PRINTS" id="PR00704">
    <property type="entry name" value="CALPAIN"/>
</dbReference>
<feature type="active site" evidence="5">
    <location>
        <position position="20"/>
    </location>
</feature>
<evidence type="ECO:0000256" key="5">
    <source>
        <dbReference type="PIRSR" id="PIRSR622684-1"/>
    </source>
</evidence>
<feature type="non-terminal residue" evidence="8">
    <location>
        <position position="1"/>
    </location>
</feature>
<dbReference type="PANTHER" id="PTHR10183">
    <property type="entry name" value="CALPAIN"/>
    <property type="match status" value="1"/>
</dbReference>
<dbReference type="Pfam" id="PF00648">
    <property type="entry name" value="Peptidase_C2"/>
    <property type="match status" value="1"/>
</dbReference>
<dbReference type="GO" id="GO:0006508">
    <property type="term" value="P:proteolysis"/>
    <property type="evidence" value="ECO:0007669"/>
    <property type="project" value="UniProtKB-KW"/>
</dbReference>
<evidence type="ECO:0000313" key="8">
    <source>
        <dbReference type="EMBL" id="OUC42808.1"/>
    </source>
</evidence>
<reference evidence="8 9" key="1">
    <citation type="submission" date="2015-04" db="EMBL/GenBank/DDBJ databases">
        <title>Draft genome of the roundworm Trichinella nativa.</title>
        <authorList>
            <person name="Mitreva M."/>
        </authorList>
    </citation>
    <scope>NUCLEOTIDE SEQUENCE [LARGE SCALE GENOMIC DNA]</scope>
    <source>
        <strain evidence="8 9">ISS45</strain>
    </source>
</reference>
<gene>
    <name evidence="8" type="ORF">D917_10223</name>
</gene>
<feature type="active site" evidence="5">
    <location>
        <position position="48"/>
    </location>
</feature>
<dbReference type="InterPro" id="IPR038765">
    <property type="entry name" value="Papain-like_cys_pep_sf"/>
</dbReference>
<dbReference type="PANTHER" id="PTHR10183:SF419">
    <property type="entry name" value="CALPAIN CLP-1"/>
    <property type="match status" value="1"/>
</dbReference>
<feature type="domain" description="Calpain catalytic" evidence="7">
    <location>
        <begin position="9"/>
        <end position="108"/>
    </location>
</feature>
<accession>A0A1Y3EI74</accession>
<dbReference type="GO" id="GO:0005737">
    <property type="term" value="C:cytoplasm"/>
    <property type="evidence" value="ECO:0007669"/>
    <property type="project" value="TreeGrafter"/>
</dbReference>
<dbReference type="GO" id="GO:0004198">
    <property type="term" value="F:calcium-dependent cysteine-type endopeptidase activity"/>
    <property type="evidence" value="ECO:0007669"/>
    <property type="project" value="InterPro"/>
</dbReference>
<comment type="similarity">
    <text evidence="1">Belongs to the peptidase C2 family.</text>
</comment>
<dbReference type="Proteomes" id="UP000243006">
    <property type="component" value="Unassembled WGS sequence"/>
</dbReference>
<dbReference type="PROSITE" id="PS50203">
    <property type="entry name" value="CALPAIN_CAT"/>
    <property type="match status" value="1"/>
</dbReference>
<evidence type="ECO:0000256" key="6">
    <source>
        <dbReference type="PROSITE-ProRule" id="PRU00239"/>
    </source>
</evidence>
<evidence type="ECO:0000256" key="4">
    <source>
        <dbReference type="ARBA" id="ARBA00022807"/>
    </source>
</evidence>
<proteinExistence type="inferred from homology"/>
<evidence type="ECO:0000313" key="9">
    <source>
        <dbReference type="Proteomes" id="UP000243006"/>
    </source>
</evidence>
<comment type="caution">
    <text evidence="6">Lacks conserved residue(s) required for the propagation of feature annotation.</text>
</comment>
<keyword evidence="4" id="KW-0788">Thiol protease</keyword>
<organism evidence="8 9">
    <name type="scientific">Trichinella nativa</name>
    <dbReference type="NCBI Taxonomy" id="6335"/>
    <lineage>
        <taxon>Eukaryota</taxon>
        <taxon>Metazoa</taxon>
        <taxon>Ecdysozoa</taxon>
        <taxon>Nematoda</taxon>
        <taxon>Enoplea</taxon>
        <taxon>Dorylaimia</taxon>
        <taxon>Trichinellida</taxon>
        <taxon>Trichinellidae</taxon>
        <taxon>Trichinella</taxon>
    </lineage>
</organism>
<evidence type="ECO:0000256" key="2">
    <source>
        <dbReference type="ARBA" id="ARBA00022670"/>
    </source>
</evidence>
<dbReference type="SUPFAM" id="SSF49758">
    <property type="entry name" value="Calpain large subunit, middle domain (domain III)"/>
    <property type="match status" value="1"/>
</dbReference>
<dbReference type="AlphaFoldDB" id="A0A1Y3EI74"/>
<evidence type="ECO:0000256" key="3">
    <source>
        <dbReference type="ARBA" id="ARBA00022801"/>
    </source>
</evidence>
<dbReference type="FunFam" id="3.90.70.10:FF:000001">
    <property type="entry name" value="Calpain-1 catalytic subunit"/>
    <property type="match status" value="1"/>
</dbReference>
<evidence type="ECO:0000259" key="7">
    <source>
        <dbReference type="PROSITE" id="PS50203"/>
    </source>
</evidence>
<comment type="caution">
    <text evidence="8">The sequence shown here is derived from an EMBL/GenBank/DDBJ whole genome shotgun (WGS) entry which is preliminary data.</text>
</comment>
<keyword evidence="3" id="KW-0378">Hydrolase</keyword>
<sequence length="156" mass="17586">VQADPNIWEARLPNGLVKGHAYSITGVKNGEQLDTNYGEKVALVRMRNPWGSAQEWNGAWSDQSSEWRSVPDSVKQEIELRVAHDGEFWMCFDDFLRNFEKLEICNLGPEVMAEIAEMTGHVSHGEKWNTSVHHGAWLQGQSAGGCKNFPSMCFSF</sequence>
<protein>
    <submittedName>
        <fullName evidence="8">Calpain family cysteine protease</fullName>
    </submittedName>
</protein>
<dbReference type="InterPro" id="IPR036213">
    <property type="entry name" value="Calpain_III_sf"/>
</dbReference>
<dbReference type="EMBL" id="LVZM01016552">
    <property type="protein sequence ID" value="OUC42808.1"/>
    <property type="molecule type" value="Genomic_DNA"/>
</dbReference>
<dbReference type="SUPFAM" id="SSF54001">
    <property type="entry name" value="Cysteine proteinases"/>
    <property type="match status" value="1"/>
</dbReference>
<dbReference type="SMART" id="SM00230">
    <property type="entry name" value="CysPc"/>
    <property type="match status" value="1"/>
</dbReference>
<dbReference type="InterPro" id="IPR022684">
    <property type="entry name" value="Calpain_cysteine_protease"/>
</dbReference>
<dbReference type="Gene3D" id="3.90.70.10">
    <property type="entry name" value="Cysteine proteinases"/>
    <property type="match status" value="1"/>
</dbReference>
<dbReference type="InterPro" id="IPR001300">
    <property type="entry name" value="Peptidase_C2_calpain_cat"/>
</dbReference>